<evidence type="ECO:0000313" key="1">
    <source>
        <dbReference type="EMBL" id="QNN46803.1"/>
    </source>
</evidence>
<proteinExistence type="predicted"/>
<sequence length="113" mass="13129">MSLFLVSPGLDLSVELYLPTHLEDALARQWERLNDRTARDAFCQRLTRQLETLLPDAMDWDIKEPTPAQVSYAMVLSKQLDVPIPPEALRFRGSMHEFLEKHRQLSKDKRAPK</sequence>
<dbReference type="AlphaFoldDB" id="A0A7G9QTX8"/>
<protein>
    <submittedName>
        <fullName evidence="1">Uncharacterized protein</fullName>
    </submittedName>
</protein>
<gene>
    <name evidence="1" type="ORF">H9L17_01055</name>
</gene>
<dbReference type="Proteomes" id="UP000515977">
    <property type="component" value="Chromosome"/>
</dbReference>
<evidence type="ECO:0000313" key="2">
    <source>
        <dbReference type="Proteomes" id="UP000515977"/>
    </source>
</evidence>
<accession>A0A7G9QTX8</accession>
<keyword evidence="2" id="KW-1185">Reference proteome</keyword>
<name>A0A7G9QTX8_9GAMM</name>
<dbReference type="KEGG" id="tbv:H9L17_01055"/>
<reference evidence="1 2" key="1">
    <citation type="submission" date="2020-08" db="EMBL/GenBank/DDBJ databases">
        <title>Genome sequence of Thermomonas brevis KACC 16975T.</title>
        <authorList>
            <person name="Hyun D.-W."/>
            <person name="Bae J.-W."/>
        </authorList>
    </citation>
    <scope>NUCLEOTIDE SEQUENCE [LARGE SCALE GENOMIC DNA]</scope>
    <source>
        <strain evidence="1 2">KACC 16975</strain>
    </source>
</reference>
<dbReference type="EMBL" id="CP060711">
    <property type="protein sequence ID" value="QNN46803.1"/>
    <property type="molecule type" value="Genomic_DNA"/>
</dbReference>
<organism evidence="1 2">
    <name type="scientific">Thermomonas brevis</name>
    <dbReference type="NCBI Taxonomy" id="215691"/>
    <lineage>
        <taxon>Bacteria</taxon>
        <taxon>Pseudomonadati</taxon>
        <taxon>Pseudomonadota</taxon>
        <taxon>Gammaproteobacteria</taxon>
        <taxon>Lysobacterales</taxon>
        <taxon>Lysobacteraceae</taxon>
        <taxon>Thermomonas</taxon>
    </lineage>
</organism>
<dbReference type="RefSeq" id="WP_187570552.1">
    <property type="nucleotide sequence ID" value="NZ_CP060711.1"/>
</dbReference>